<organism evidence="1 2">
    <name type="scientific">Gymnopilus junonius</name>
    <name type="common">Spectacular rustgill mushroom</name>
    <name type="synonym">Gymnopilus spectabilis subsp. junonius</name>
    <dbReference type="NCBI Taxonomy" id="109634"/>
    <lineage>
        <taxon>Eukaryota</taxon>
        <taxon>Fungi</taxon>
        <taxon>Dikarya</taxon>
        <taxon>Basidiomycota</taxon>
        <taxon>Agaricomycotina</taxon>
        <taxon>Agaricomycetes</taxon>
        <taxon>Agaricomycetidae</taxon>
        <taxon>Agaricales</taxon>
        <taxon>Agaricineae</taxon>
        <taxon>Hymenogastraceae</taxon>
        <taxon>Gymnopilus</taxon>
    </lineage>
</organism>
<protein>
    <submittedName>
        <fullName evidence="1">Uncharacterized protein</fullName>
    </submittedName>
</protein>
<name>A0A9P5TTL6_GYMJU</name>
<comment type="caution">
    <text evidence="1">The sequence shown here is derived from an EMBL/GenBank/DDBJ whole genome shotgun (WGS) entry which is preliminary data.</text>
</comment>
<sequence length="91" mass="9873">MFDEDLVYTQKYHDLRSTDLTPFIITVLDLDPLLIGRIIVELGHASRNTHGGSESNIQPCSVGATSSLIGVILKSALCNLLSAQSEVLEFA</sequence>
<dbReference type="EMBL" id="JADNYJ010000008">
    <property type="protein sequence ID" value="KAF8909804.1"/>
    <property type="molecule type" value="Genomic_DNA"/>
</dbReference>
<accession>A0A9P5TTL6</accession>
<gene>
    <name evidence="1" type="ORF">CPB84DRAFT_1765542</name>
</gene>
<evidence type="ECO:0000313" key="2">
    <source>
        <dbReference type="Proteomes" id="UP000724874"/>
    </source>
</evidence>
<dbReference type="AlphaFoldDB" id="A0A9P5TTL6"/>
<dbReference type="Proteomes" id="UP000724874">
    <property type="component" value="Unassembled WGS sequence"/>
</dbReference>
<evidence type="ECO:0000313" key="1">
    <source>
        <dbReference type="EMBL" id="KAF8909804.1"/>
    </source>
</evidence>
<keyword evidence="2" id="KW-1185">Reference proteome</keyword>
<reference evidence="1" key="1">
    <citation type="submission" date="2020-11" db="EMBL/GenBank/DDBJ databases">
        <authorList>
            <consortium name="DOE Joint Genome Institute"/>
            <person name="Ahrendt S."/>
            <person name="Riley R."/>
            <person name="Andreopoulos W."/>
            <person name="LaButti K."/>
            <person name="Pangilinan J."/>
            <person name="Ruiz-duenas F.J."/>
            <person name="Barrasa J.M."/>
            <person name="Sanchez-Garcia M."/>
            <person name="Camarero S."/>
            <person name="Miyauchi S."/>
            <person name="Serrano A."/>
            <person name="Linde D."/>
            <person name="Babiker R."/>
            <person name="Drula E."/>
            <person name="Ayuso-Fernandez I."/>
            <person name="Pacheco R."/>
            <person name="Padilla G."/>
            <person name="Ferreira P."/>
            <person name="Barriuso J."/>
            <person name="Kellner H."/>
            <person name="Castanera R."/>
            <person name="Alfaro M."/>
            <person name="Ramirez L."/>
            <person name="Pisabarro A.G."/>
            <person name="Kuo A."/>
            <person name="Tritt A."/>
            <person name="Lipzen A."/>
            <person name="He G."/>
            <person name="Yan M."/>
            <person name="Ng V."/>
            <person name="Cullen D."/>
            <person name="Martin F."/>
            <person name="Rosso M.-N."/>
            <person name="Henrissat B."/>
            <person name="Hibbett D."/>
            <person name="Martinez A.T."/>
            <person name="Grigoriev I.V."/>
        </authorList>
    </citation>
    <scope>NUCLEOTIDE SEQUENCE</scope>
    <source>
        <strain evidence="1">AH 44721</strain>
    </source>
</reference>
<proteinExistence type="predicted"/>